<dbReference type="AlphaFoldDB" id="A0A3N0E8H6"/>
<reference evidence="3 4" key="1">
    <citation type="submission" date="2018-10" db="EMBL/GenBank/DDBJ databases">
        <title>Sinomicrobium pectinilyticum sp. nov., a pectinase-producing bacterium isolated from alkaline and saline soil, and emended description of the genus Sinomicrobium.</title>
        <authorList>
            <person name="Cheng B."/>
            <person name="Li C."/>
            <person name="Lai Q."/>
            <person name="Du M."/>
            <person name="Shao Z."/>
            <person name="Xu P."/>
            <person name="Yang C."/>
        </authorList>
    </citation>
    <scope>NUCLEOTIDE SEQUENCE [LARGE SCALE GENOMIC DNA]</scope>
    <source>
        <strain evidence="3 4">5DNS001</strain>
    </source>
</reference>
<keyword evidence="2 3" id="KW-0378">Hydrolase</keyword>
<gene>
    <name evidence="3" type="ORF">ED312_14260</name>
</gene>
<dbReference type="InterPro" id="IPR002594">
    <property type="entry name" value="GH12"/>
</dbReference>
<sequence>MRTKTNITTGILALVLAVSCNQEEDQVADLSEAEFSTARTAGEGTSAAAQAVAWSTDERYGSWNNGDYTLYNNIWGMVDGSVQVMWANSYSNWGVWANHPDTDGIKSYPNSSRNVNININALNSCTSGFDINVPSGGHYVAAYDIWCNNHDYEIMLWMHKEGGVKPISYEWSGTGNPIPVATNVYIGGHTWNIYNGHNGNEEQGIGNRVFSFVRTGNTSAATVDIKAVLNWIKDRTAQTPNEKWFKNEAITLSTVQLGYEISASPGGKDFITNSYWVSYN</sequence>
<name>A0A3N0E8H6_SINP1</name>
<dbReference type="OrthoDB" id="8885070at2"/>
<dbReference type="PROSITE" id="PS51257">
    <property type="entry name" value="PROKAR_LIPOPROTEIN"/>
    <property type="match status" value="1"/>
</dbReference>
<comment type="similarity">
    <text evidence="1 2">Belongs to the glycosyl hydrolase 12 (cellulase H) family.</text>
</comment>
<evidence type="ECO:0000256" key="2">
    <source>
        <dbReference type="RuleBase" id="RU361163"/>
    </source>
</evidence>
<dbReference type="PANTHER" id="PTHR34002:SF9">
    <property type="entry name" value="XYLOGLUCAN-SPECIFIC ENDO-BETA-1,4-GLUCANASE A"/>
    <property type="match status" value="1"/>
</dbReference>
<keyword evidence="2" id="KW-0624">Polysaccharide degradation</keyword>
<dbReference type="SUPFAM" id="SSF49899">
    <property type="entry name" value="Concanavalin A-like lectins/glucanases"/>
    <property type="match status" value="1"/>
</dbReference>
<proteinExistence type="inferred from homology"/>
<organism evidence="3 4">
    <name type="scientific">Sinomicrobium pectinilyticum</name>
    <dbReference type="NCBI Taxonomy" id="1084421"/>
    <lineage>
        <taxon>Bacteria</taxon>
        <taxon>Pseudomonadati</taxon>
        <taxon>Bacteroidota</taxon>
        <taxon>Flavobacteriia</taxon>
        <taxon>Flavobacteriales</taxon>
        <taxon>Flavobacteriaceae</taxon>
        <taxon>Sinomicrobium</taxon>
    </lineage>
</organism>
<comment type="caution">
    <text evidence="3">The sequence shown here is derived from an EMBL/GenBank/DDBJ whole genome shotgun (WGS) entry which is preliminary data.</text>
</comment>
<dbReference type="InterPro" id="IPR013320">
    <property type="entry name" value="ConA-like_dom_sf"/>
</dbReference>
<evidence type="ECO:0000256" key="1">
    <source>
        <dbReference type="ARBA" id="ARBA00005519"/>
    </source>
</evidence>
<dbReference type="EMBL" id="RJTM01000099">
    <property type="protein sequence ID" value="RNL84103.1"/>
    <property type="molecule type" value="Genomic_DNA"/>
</dbReference>
<dbReference type="InterPro" id="IPR013319">
    <property type="entry name" value="GH11/12"/>
</dbReference>
<dbReference type="Pfam" id="PF01670">
    <property type="entry name" value="Glyco_hydro_12"/>
    <property type="match status" value="1"/>
</dbReference>
<dbReference type="GO" id="GO:0008810">
    <property type="term" value="F:cellulase activity"/>
    <property type="evidence" value="ECO:0007669"/>
    <property type="project" value="InterPro"/>
</dbReference>
<dbReference type="PANTHER" id="PTHR34002">
    <property type="entry name" value="BLR1656 PROTEIN"/>
    <property type="match status" value="1"/>
</dbReference>
<keyword evidence="4" id="KW-1185">Reference proteome</keyword>
<dbReference type="Proteomes" id="UP000267469">
    <property type="component" value="Unassembled WGS sequence"/>
</dbReference>
<dbReference type="GO" id="GO:0000272">
    <property type="term" value="P:polysaccharide catabolic process"/>
    <property type="evidence" value="ECO:0007669"/>
    <property type="project" value="UniProtKB-KW"/>
</dbReference>
<dbReference type="RefSeq" id="WP_123216693.1">
    <property type="nucleotide sequence ID" value="NZ_RJTM01000099.1"/>
</dbReference>
<keyword evidence="2" id="KW-0326">Glycosidase</keyword>
<protein>
    <submittedName>
        <fullName evidence="3">Glycosyl hydrolase</fullName>
    </submittedName>
</protein>
<keyword evidence="2" id="KW-0119">Carbohydrate metabolism</keyword>
<accession>A0A3N0E8H6</accession>
<evidence type="ECO:0000313" key="4">
    <source>
        <dbReference type="Proteomes" id="UP000267469"/>
    </source>
</evidence>
<evidence type="ECO:0000313" key="3">
    <source>
        <dbReference type="EMBL" id="RNL84103.1"/>
    </source>
</evidence>
<dbReference type="Gene3D" id="2.60.120.180">
    <property type="match status" value="1"/>
</dbReference>